<feature type="domain" description="Methyltransferase" evidence="1">
    <location>
        <begin position="14"/>
        <end position="69"/>
    </location>
</feature>
<dbReference type="Proteomes" id="UP000772434">
    <property type="component" value="Unassembled WGS sequence"/>
</dbReference>
<dbReference type="Pfam" id="PF13649">
    <property type="entry name" value="Methyltransf_25"/>
    <property type="match status" value="1"/>
</dbReference>
<gene>
    <name evidence="2" type="ORF">BDP27DRAFT_1143624</name>
</gene>
<evidence type="ECO:0000313" key="2">
    <source>
        <dbReference type="EMBL" id="KAF9058990.1"/>
    </source>
</evidence>
<comment type="caution">
    <text evidence="2">The sequence shown here is derived from an EMBL/GenBank/DDBJ whole genome shotgun (WGS) entry which is preliminary data.</text>
</comment>
<feature type="non-terminal residue" evidence="2">
    <location>
        <position position="1"/>
    </location>
</feature>
<organism evidence="2 3">
    <name type="scientific">Rhodocollybia butyracea</name>
    <dbReference type="NCBI Taxonomy" id="206335"/>
    <lineage>
        <taxon>Eukaryota</taxon>
        <taxon>Fungi</taxon>
        <taxon>Dikarya</taxon>
        <taxon>Basidiomycota</taxon>
        <taxon>Agaricomycotina</taxon>
        <taxon>Agaricomycetes</taxon>
        <taxon>Agaricomycetidae</taxon>
        <taxon>Agaricales</taxon>
        <taxon>Marasmiineae</taxon>
        <taxon>Omphalotaceae</taxon>
        <taxon>Rhodocollybia</taxon>
    </lineage>
</organism>
<evidence type="ECO:0000259" key="1">
    <source>
        <dbReference type="Pfam" id="PF13649"/>
    </source>
</evidence>
<dbReference type="InterPro" id="IPR041698">
    <property type="entry name" value="Methyltransf_25"/>
</dbReference>
<dbReference type="SUPFAM" id="SSF53335">
    <property type="entry name" value="S-adenosyl-L-methionine-dependent methyltransferases"/>
    <property type="match status" value="1"/>
</dbReference>
<reference evidence="2" key="1">
    <citation type="submission" date="2020-11" db="EMBL/GenBank/DDBJ databases">
        <authorList>
            <consortium name="DOE Joint Genome Institute"/>
            <person name="Ahrendt S."/>
            <person name="Riley R."/>
            <person name="Andreopoulos W."/>
            <person name="Labutti K."/>
            <person name="Pangilinan J."/>
            <person name="Ruiz-Duenas F.J."/>
            <person name="Barrasa J.M."/>
            <person name="Sanchez-Garcia M."/>
            <person name="Camarero S."/>
            <person name="Miyauchi S."/>
            <person name="Serrano A."/>
            <person name="Linde D."/>
            <person name="Babiker R."/>
            <person name="Drula E."/>
            <person name="Ayuso-Fernandez I."/>
            <person name="Pacheco R."/>
            <person name="Padilla G."/>
            <person name="Ferreira P."/>
            <person name="Barriuso J."/>
            <person name="Kellner H."/>
            <person name="Castanera R."/>
            <person name="Alfaro M."/>
            <person name="Ramirez L."/>
            <person name="Pisabarro A.G."/>
            <person name="Kuo A."/>
            <person name="Tritt A."/>
            <person name="Lipzen A."/>
            <person name="He G."/>
            <person name="Yan M."/>
            <person name="Ng V."/>
            <person name="Cullen D."/>
            <person name="Martin F."/>
            <person name="Rosso M.-N."/>
            <person name="Henrissat B."/>
            <person name="Hibbett D."/>
            <person name="Martinez A.T."/>
            <person name="Grigoriev I.V."/>
        </authorList>
    </citation>
    <scope>NUCLEOTIDE SEQUENCE</scope>
    <source>
        <strain evidence="2">AH 40177</strain>
    </source>
</reference>
<accession>A0A9P5PBA9</accession>
<dbReference type="OrthoDB" id="184880at2759"/>
<evidence type="ECO:0000313" key="3">
    <source>
        <dbReference type="Proteomes" id="UP000772434"/>
    </source>
</evidence>
<name>A0A9P5PBA9_9AGAR</name>
<sequence length="76" mass="8565">LTGIDISQCLFPTQPPQNITFAVHTVTNLPESWSNRFKLANQRLLIGALTSDQWGTALRELYRVLKPGGWIQLLES</sequence>
<dbReference type="EMBL" id="JADNRY010000333">
    <property type="protein sequence ID" value="KAF9058990.1"/>
    <property type="molecule type" value="Genomic_DNA"/>
</dbReference>
<dbReference type="Gene3D" id="3.40.50.150">
    <property type="entry name" value="Vaccinia Virus protein VP39"/>
    <property type="match status" value="1"/>
</dbReference>
<dbReference type="InterPro" id="IPR029063">
    <property type="entry name" value="SAM-dependent_MTases_sf"/>
</dbReference>
<protein>
    <recommendedName>
        <fullName evidence="1">Methyltransferase domain-containing protein</fullName>
    </recommendedName>
</protein>
<dbReference type="AlphaFoldDB" id="A0A9P5PBA9"/>
<keyword evidence="3" id="KW-1185">Reference proteome</keyword>
<proteinExistence type="predicted"/>
<feature type="non-terminal residue" evidence="2">
    <location>
        <position position="76"/>
    </location>
</feature>